<evidence type="ECO:0000313" key="2">
    <source>
        <dbReference type="EMBL" id="EDM28260.1"/>
    </source>
</evidence>
<accession>A6DK36</accession>
<dbReference type="AlphaFoldDB" id="A6DK36"/>
<proteinExistence type="predicted"/>
<protein>
    <submittedName>
        <fullName evidence="2">Uncharacterized protein</fullName>
    </submittedName>
</protein>
<evidence type="ECO:0000313" key="3">
    <source>
        <dbReference type="Proteomes" id="UP000004947"/>
    </source>
</evidence>
<feature type="transmembrane region" description="Helical" evidence="1">
    <location>
        <begin position="48"/>
        <end position="66"/>
    </location>
</feature>
<keyword evidence="1" id="KW-0812">Transmembrane</keyword>
<evidence type="ECO:0000256" key="1">
    <source>
        <dbReference type="SAM" id="Phobius"/>
    </source>
</evidence>
<dbReference type="EMBL" id="ABCK01000006">
    <property type="protein sequence ID" value="EDM28260.1"/>
    <property type="molecule type" value="Genomic_DNA"/>
</dbReference>
<keyword evidence="1" id="KW-0472">Membrane</keyword>
<sequence length="91" mass="10392">MKVLKSILISFSVAFLFLLCTIIFIMLIKGQINGNNWKEIDLKEIVNLHMVVITFLFIIPAIPSIISRSVKNTINKNKKNEIEKSLTMGRT</sequence>
<dbReference type="STRING" id="313628.LNTAR_12926"/>
<comment type="caution">
    <text evidence="2">The sequence shown here is derived from an EMBL/GenBank/DDBJ whole genome shotgun (WGS) entry which is preliminary data.</text>
</comment>
<dbReference type="Proteomes" id="UP000004947">
    <property type="component" value="Unassembled WGS sequence"/>
</dbReference>
<keyword evidence="1" id="KW-1133">Transmembrane helix</keyword>
<reference evidence="2 3" key="1">
    <citation type="journal article" date="2010" name="J. Bacteriol.">
        <title>Genome sequence of Lentisphaera araneosa HTCC2155T, the type species of the order Lentisphaerales in the phylum Lentisphaerae.</title>
        <authorList>
            <person name="Thrash J.C."/>
            <person name="Cho J.C."/>
            <person name="Vergin K.L."/>
            <person name="Morris R.M."/>
            <person name="Giovannoni S.J."/>
        </authorList>
    </citation>
    <scope>NUCLEOTIDE SEQUENCE [LARGE SCALE GENOMIC DNA]</scope>
    <source>
        <strain evidence="2 3">HTCC2155</strain>
    </source>
</reference>
<organism evidence="2 3">
    <name type="scientific">Lentisphaera araneosa HTCC2155</name>
    <dbReference type="NCBI Taxonomy" id="313628"/>
    <lineage>
        <taxon>Bacteria</taxon>
        <taxon>Pseudomonadati</taxon>
        <taxon>Lentisphaerota</taxon>
        <taxon>Lentisphaeria</taxon>
        <taxon>Lentisphaerales</taxon>
        <taxon>Lentisphaeraceae</taxon>
        <taxon>Lentisphaera</taxon>
    </lineage>
</organism>
<feature type="transmembrane region" description="Helical" evidence="1">
    <location>
        <begin position="7"/>
        <end position="28"/>
    </location>
</feature>
<gene>
    <name evidence="2" type="ORF">LNTAR_12926</name>
</gene>
<name>A6DK36_9BACT</name>
<keyword evidence="3" id="KW-1185">Reference proteome</keyword>